<evidence type="ECO:0000313" key="2">
    <source>
        <dbReference type="EMBL" id="MBM7702778.1"/>
    </source>
</evidence>
<sequence length="295" mass="34323">MLTKKYILQALMKARADGYVNQDVRNNDFASFIHTQCESKEKLLKKRDAEIVKCHAKGWIDHVQGEEDEVTFIYSLHIQSLIKQRELFYIEEEIEKRQALFYKDTLLKDEAILLRDDSATRSNLSIDVQGENRAFTYNRLGAVQYAEKWWNTYNPKYKTFEVNCTNYVSQCLHAGGAPMRGQPNRAKGWWTNNNVWSYSWTVANSMYWYLKGSKAGLCAQEKSAANELVPGDIICYDFEGDGRWNHTTIVVAKDANAMPLVNANTYNSRMRYWAYEDSTAYTPNIKYAFFHIVDR</sequence>
<dbReference type="Pfam" id="PF12671">
    <property type="entry name" value="Amidase_6"/>
    <property type="match status" value="1"/>
</dbReference>
<proteinExistence type="predicted"/>
<reference evidence="2 3" key="1">
    <citation type="submission" date="2021-01" db="EMBL/GenBank/DDBJ databases">
        <title>Genomic Encyclopedia of Type Strains, Phase IV (KMG-IV): sequencing the most valuable type-strain genomes for metagenomic binning, comparative biology and taxonomic classification.</title>
        <authorList>
            <person name="Goeker M."/>
        </authorList>
    </citation>
    <scope>NUCLEOTIDE SEQUENCE [LARGE SCALE GENOMIC DNA]</scope>
    <source>
        <strain evidence="2 3">DSM 104297</strain>
    </source>
</reference>
<organism evidence="2 3">
    <name type="scientific">Priestia iocasae</name>
    <dbReference type="NCBI Taxonomy" id="2291674"/>
    <lineage>
        <taxon>Bacteria</taxon>
        <taxon>Bacillati</taxon>
        <taxon>Bacillota</taxon>
        <taxon>Bacilli</taxon>
        <taxon>Bacillales</taxon>
        <taxon>Bacillaceae</taxon>
        <taxon>Priestia</taxon>
    </lineage>
</organism>
<name>A0ABS2QTH2_9BACI</name>
<evidence type="ECO:0000313" key="3">
    <source>
        <dbReference type="Proteomes" id="UP000809829"/>
    </source>
</evidence>
<dbReference type="PANTHER" id="PTHR40032:SF1">
    <property type="entry name" value="EXPORTED PROTEIN"/>
    <property type="match status" value="1"/>
</dbReference>
<dbReference type="InterPro" id="IPR024301">
    <property type="entry name" value="Amidase_6"/>
</dbReference>
<comment type="caution">
    <text evidence="2">The sequence shown here is derived from an EMBL/GenBank/DDBJ whole genome shotgun (WGS) entry which is preliminary data.</text>
</comment>
<dbReference type="Proteomes" id="UP000809829">
    <property type="component" value="Unassembled WGS sequence"/>
</dbReference>
<feature type="domain" description="Putative amidase" evidence="1">
    <location>
        <begin position="137"/>
        <end position="288"/>
    </location>
</feature>
<accession>A0ABS2QTH2</accession>
<keyword evidence="3" id="KW-1185">Reference proteome</keyword>
<protein>
    <recommendedName>
        <fullName evidence="1">Putative amidase domain-containing protein</fullName>
    </recommendedName>
</protein>
<dbReference type="EMBL" id="JAFBFC010000002">
    <property type="protein sequence ID" value="MBM7702778.1"/>
    <property type="molecule type" value="Genomic_DNA"/>
</dbReference>
<evidence type="ECO:0000259" key="1">
    <source>
        <dbReference type="Pfam" id="PF12671"/>
    </source>
</evidence>
<gene>
    <name evidence="2" type="ORF">JOC83_001612</name>
</gene>
<dbReference type="PANTHER" id="PTHR40032">
    <property type="entry name" value="EXPORTED PROTEIN-RELATED"/>
    <property type="match status" value="1"/>
</dbReference>